<name>A0A4S3PSC3_9BACI</name>
<keyword evidence="2" id="KW-1185">Reference proteome</keyword>
<dbReference type="AlphaFoldDB" id="A0A4S3PSC3"/>
<dbReference type="STRING" id="1033734.GCA_000285535_03367"/>
<protein>
    <submittedName>
        <fullName evidence="1">Uncharacterized protein</fullName>
    </submittedName>
</protein>
<dbReference type="Proteomes" id="UP000306477">
    <property type="component" value="Unassembled WGS sequence"/>
</dbReference>
<proteinExistence type="predicted"/>
<evidence type="ECO:0000313" key="2">
    <source>
        <dbReference type="Proteomes" id="UP000306477"/>
    </source>
</evidence>
<accession>A0A4S3PSC3</accession>
<evidence type="ECO:0000313" key="1">
    <source>
        <dbReference type="EMBL" id="THE12186.1"/>
    </source>
</evidence>
<dbReference type="EMBL" id="SLUB01000019">
    <property type="protein sequence ID" value="THE12186.1"/>
    <property type="molecule type" value="Genomic_DNA"/>
</dbReference>
<dbReference type="OrthoDB" id="1684217at2"/>
<organism evidence="1 2">
    <name type="scientific">Bacillus timonensis</name>
    <dbReference type="NCBI Taxonomy" id="1033734"/>
    <lineage>
        <taxon>Bacteria</taxon>
        <taxon>Bacillati</taxon>
        <taxon>Bacillota</taxon>
        <taxon>Bacilli</taxon>
        <taxon>Bacillales</taxon>
        <taxon>Bacillaceae</taxon>
        <taxon>Bacillus</taxon>
    </lineage>
</organism>
<reference evidence="1 2" key="1">
    <citation type="journal article" date="2019" name="Indoor Air">
        <title>Impacts of indoor surface finishes on bacterial viability.</title>
        <authorList>
            <person name="Hu J."/>
            <person name="Maamar S.B."/>
            <person name="Glawe A.J."/>
            <person name="Gottel N."/>
            <person name="Gilbert J.A."/>
            <person name="Hartmann E.M."/>
        </authorList>
    </citation>
    <scope>NUCLEOTIDE SEQUENCE [LARGE SCALE GENOMIC DNA]</scope>
    <source>
        <strain evidence="1 2">AF060A6</strain>
    </source>
</reference>
<comment type="caution">
    <text evidence="1">The sequence shown here is derived from an EMBL/GenBank/DDBJ whole genome shotgun (WGS) entry which is preliminary data.</text>
</comment>
<dbReference type="RefSeq" id="WP_136379808.1">
    <property type="nucleotide sequence ID" value="NZ_SLUB01000019.1"/>
</dbReference>
<sequence length="78" mass="9134">MANLKLKSKILEIVDNQININDPKITKETMERLMGLGYSETESKEMIGRVLVEEMYDILKNQVPFNEKRYSDKLNMLP</sequence>
<gene>
    <name evidence="1" type="ORF">E1I69_11740</name>
</gene>